<comment type="caution">
    <text evidence="2">The sequence shown here is derived from an EMBL/GenBank/DDBJ whole genome shotgun (WGS) entry which is preliminary data.</text>
</comment>
<dbReference type="Gene3D" id="3.40.50.12780">
    <property type="entry name" value="N-terminal domain of ligase-like"/>
    <property type="match status" value="1"/>
</dbReference>
<proteinExistence type="predicted"/>
<dbReference type="GO" id="GO:0016874">
    <property type="term" value="F:ligase activity"/>
    <property type="evidence" value="ECO:0007669"/>
    <property type="project" value="UniProtKB-KW"/>
</dbReference>
<dbReference type="Proteomes" id="UP000580830">
    <property type="component" value="Unassembled WGS sequence"/>
</dbReference>
<dbReference type="PANTHER" id="PTHR43845">
    <property type="entry name" value="BLR5969 PROTEIN"/>
    <property type="match status" value="1"/>
</dbReference>
<evidence type="ECO:0000313" key="2">
    <source>
        <dbReference type="EMBL" id="HHW32798.1"/>
    </source>
</evidence>
<accession>A0A832PJQ5</accession>
<dbReference type="InterPro" id="IPR000873">
    <property type="entry name" value="AMP-dep_synth/lig_dom"/>
</dbReference>
<evidence type="ECO:0000313" key="3">
    <source>
        <dbReference type="Proteomes" id="UP000580830"/>
    </source>
</evidence>
<sequence>MTRSAPIPPPLEIRSPEDRRRAGLAALGDTIRAARQVPFWAARLPDPGAGPVTEVMLAAMPILRKGDLPAMQAALPPFGGITARAAGAFGRLFLSPGPICEPGGAVDGGAVQAMRAAGVRAGDVVLNCFGYHLTPAGLMFDDAARSLGAAVIPAGGGNTGPILQAMAAYAPRVYVGTPDYLNILIEAAEAAGQPQPFQLALLSAAALPASLRAAFAARGIAVFEQYGTAELGIIAYETDSHDGMVLAESLWAEIVAPGSGEPLPEGEVGELVVTPLRQDYPLIRFGTGDLSGFAPGQAASGHSNRRLRGWLGRADDAVKVKGMFLRPAMLAEVLAALPPDLAALPPDLPARPPARFVIDRTAERDRLTLEIAAPPSDPLGALLLARVRDITRLGCELRWVTPETLAGTETQPILDRRPRPG</sequence>
<dbReference type="SUPFAM" id="SSF56801">
    <property type="entry name" value="Acetyl-CoA synthetase-like"/>
    <property type="match status" value="1"/>
</dbReference>
<name>A0A832PJQ5_9RHOB</name>
<dbReference type="AlphaFoldDB" id="A0A832PJQ5"/>
<protein>
    <submittedName>
        <fullName evidence="2">Phenylacetate--CoA ligase</fullName>
    </submittedName>
</protein>
<dbReference type="Pfam" id="PF00501">
    <property type="entry name" value="AMP-binding"/>
    <property type="match status" value="1"/>
</dbReference>
<reference evidence="2 3" key="1">
    <citation type="journal article" date="2020" name="Biotechnol. Biofuels">
        <title>New insights from the biogas microbiome by comprehensive genome-resolved metagenomics of nearly 1600 species originating from multiple anaerobic digesters.</title>
        <authorList>
            <person name="Campanaro S."/>
            <person name="Treu L."/>
            <person name="Rodriguez-R L.M."/>
            <person name="Kovalovszki A."/>
            <person name="Ziels R.M."/>
            <person name="Maus I."/>
            <person name="Zhu X."/>
            <person name="Kougias P.G."/>
            <person name="Basile A."/>
            <person name="Luo G."/>
            <person name="Schluter A."/>
            <person name="Konstantinidis K.T."/>
            <person name="Angelidaki I."/>
        </authorList>
    </citation>
    <scope>NUCLEOTIDE SEQUENCE [LARGE SCALE GENOMIC DNA]</scope>
    <source>
        <strain evidence="2">AS04akNAM_125</strain>
    </source>
</reference>
<organism evidence="2 3">
    <name type="scientific">Paracoccus solventivorans</name>
    <dbReference type="NCBI Taxonomy" id="53463"/>
    <lineage>
        <taxon>Bacteria</taxon>
        <taxon>Pseudomonadati</taxon>
        <taxon>Pseudomonadota</taxon>
        <taxon>Alphaproteobacteria</taxon>
        <taxon>Rhodobacterales</taxon>
        <taxon>Paracoccaceae</taxon>
        <taxon>Paracoccus</taxon>
    </lineage>
</organism>
<evidence type="ECO:0000259" key="1">
    <source>
        <dbReference type="Pfam" id="PF00501"/>
    </source>
</evidence>
<dbReference type="InterPro" id="IPR042099">
    <property type="entry name" value="ANL_N_sf"/>
</dbReference>
<feature type="domain" description="AMP-dependent synthetase/ligase" evidence="1">
    <location>
        <begin position="146"/>
        <end position="273"/>
    </location>
</feature>
<keyword evidence="2" id="KW-0436">Ligase</keyword>
<gene>
    <name evidence="2" type="ORF">GXX24_01440</name>
</gene>
<dbReference type="RefSeq" id="WP_303728966.1">
    <property type="nucleotide sequence ID" value="NZ_DULP01000020.1"/>
</dbReference>
<dbReference type="PANTHER" id="PTHR43845:SF1">
    <property type="entry name" value="BLR5969 PROTEIN"/>
    <property type="match status" value="1"/>
</dbReference>
<dbReference type="EMBL" id="DULP01000020">
    <property type="protein sequence ID" value="HHW32798.1"/>
    <property type="molecule type" value="Genomic_DNA"/>
</dbReference>